<dbReference type="EMBL" id="LHXO01000001">
    <property type="protein sequence ID" value="KXA95894.1"/>
    <property type="molecule type" value="Genomic_DNA"/>
</dbReference>
<comment type="caution">
    <text evidence="1">The sequence shown here is derived from an EMBL/GenBank/DDBJ whole genome shotgun (WGS) entry which is preliminary data.</text>
</comment>
<gene>
    <name evidence="1" type="ORF">AKJ65_00135</name>
</gene>
<sequence>MSESGPRKSVDIEVTSFFDSDAQDIADRHPEDWKRLSRALRRYERTGRGDIEKVSGTDNEIYRFKASRGLPRIFLLRAEGIEYLIGLEKRRTAYARHVLERMDDRAAEMLGVLDEEEP</sequence>
<evidence type="ECO:0000313" key="1">
    <source>
        <dbReference type="EMBL" id="KXA95894.1"/>
    </source>
</evidence>
<keyword evidence="2" id="KW-1185">Reference proteome</keyword>
<proteinExistence type="predicted"/>
<evidence type="ECO:0000313" key="2">
    <source>
        <dbReference type="Proteomes" id="UP000070284"/>
    </source>
</evidence>
<organism evidence="1 2">
    <name type="scientific">candidate division MSBL1 archaeon SCGC-AAA259E19</name>
    <dbReference type="NCBI Taxonomy" id="1698264"/>
    <lineage>
        <taxon>Archaea</taxon>
        <taxon>Methanobacteriati</taxon>
        <taxon>Methanobacteriota</taxon>
        <taxon>candidate division MSBL1</taxon>
    </lineage>
</organism>
<evidence type="ECO:0008006" key="3">
    <source>
        <dbReference type="Google" id="ProtNLM"/>
    </source>
</evidence>
<accession>A0A133UNU4</accession>
<dbReference type="Proteomes" id="UP000070284">
    <property type="component" value="Unassembled WGS sequence"/>
</dbReference>
<protein>
    <recommendedName>
        <fullName evidence="3">Cytotoxic translational repressor of toxin-antitoxin stability system</fullName>
    </recommendedName>
</protein>
<reference evidence="1 2" key="1">
    <citation type="journal article" date="2016" name="Sci. Rep.">
        <title>Metabolic traits of an uncultured archaeal lineage -MSBL1- from brine pools of the Red Sea.</title>
        <authorList>
            <person name="Mwirichia R."/>
            <person name="Alam I."/>
            <person name="Rashid M."/>
            <person name="Vinu M."/>
            <person name="Ba-Alawi W."/>
            <person name="Anthony Kamau A."/>
            <person name="Kamanda Ngugi D."/>
            <person name="Goker M."/>
            <person name="Klenk H.P."/>
            <person name="Bajic V."/>
            <person name="Stingl U."/>
        </authorList>
    </citation>
    <scope>NUCLEOTIDE SEQUENCE [LARGE SCALE GENOMIC DNA]</scope>
    <source>
        <strain evidence="1">SCGC-AAA259E19</strain>
    </source>
</reference>
<name>A0A133UNU4_9EURY</name>
<dbReference type="AlphaFoldDB" id="A0A133UNU4"/>